<dbReference type="KEGG" id="sclo:SCLO_3000480"/>
<dbReference type="RefSeq" id="WP_066520973.1">
    <property type="nucleotide sequence ID" value="NZ_AP017657.1"/>
</dbReference>
<evidence type="ECO:0000256" key="1">
    <source>
        <dbReference type="SAM" id="MobiDB-lite"/>
    </source>
</evidence>
<keyword evidence="2" id="KW-0614">Plasmid</keyword>
<dbReference type="Proteomes" id="UP000218272">
    <property type="component" value="Plasmid pSCLO_3"/>
</dbReference>
<proteinExistence type="predicted"/>
<evidence type="ECO:0008006" key="4">
    <source>
        <dbReference type="Google" id="ProtNLM"/>
    </source>
</evidence>
<dbReference type="InterPro" id="IPR019587">
    <property type="entry name" value="Polyketide_cyclase/dehydratase"/>
</dbReference>
<feature type="region of interest" description="Disordered" evidence="1">
    <location>
        <begin position="145"/>
        <end position="166"/>
    </location>
</feature>
<geneLocation type="plasmid" evidence="3">
    <name>psclo_3 dna</name>
</geneLocation>
<evidence type="ECO:0000313" key="2">
    <source>
        <dbReference type="EMBL" id="BAV66715.1"/>
    </source>
</evidence>
<dbReference type="Gene3D" id="3.30.530.20">
    <property type="match status" value="1"/>
</dbReference>
<protein>
    <recommendedName>
        <fullName evidence="4">Polyketide cyclase</fullName>
    </recommendedName>
</protein>
<dbReference type="SUPFAM" id="SSF55961">
    <property type="entry name" value="Bet v1-like"/>
    <property type="match status" value="1"/>
</dbReference>
<dbReference type="InterPro" id="IPR023393">
    <property type="entry name" value="START-like_dom_sf"/>
</dbReference>
<accession>A0A1E1F872</accession>
<keyword evidence="3" id="KW-1185">Reference proteome</keyword>
<sequence length="166" mass="19132">MKEETTLDFNMSALRVWSLLSDLKGYARWHPVYRIAGEAERGAEMDVTWLLFKGDRKMTTQMVINRLVKPQLIGWQMGVRGFLTFDERYEIEPIANGVRIHHSVECRGIVGALVGRMMRKGLRRTMRIQDAAFLALLRRQSRLPGQSMRQRRRPLKSPPGGHAAND</sequence>
<reference evidence="2 3" key="1">
    <citation type="submission" date="2016-10" db="EMBL/GenBank/DDBJ databases">
        <title>Complete Genome Sequence of the Nonylphenol-Degrading Bacterium Sphingobium cloacae JCM 10874T.</title>
        <authorList>
            <person name="Ootsuka M."/>
            <person name="Nishizawa T."/>
            <person name="Ohta H."/>
        </authorList>
    </citation>
    <scope>NUCLEOTIDE SEQUENCE [LARGE SCALE GENOMIC DNA]</scope>
    <source>
        <strain evidence="2 3">JCM 10874</strain>
        <plasmid evidence="3">psclo_3 dna</plasmid>
    </source>
</reference>
<dbReference type="OrthoDB" id="7448864at2"/>
<organism evidence="2 3">
    <name type="scientific">Sphingobium cloacae</name>
    <dbReference type="NCBI Taxonomy" id="120107"/>
    <lineage>
        <taxon>Bacteria</taxon>
        <taxon>Pseudomonadati</taxon>
        <taxon>Pseudomonadota</taxon>
        <taxon>Alphaproteobacteria</taxon>
        <taxon>Sphingomonadales</taxon>
        <taxon>Sphingomonadaceae</taxon>
        <taxon>Sphingobium</taxon>
    </lineage>
</organism>
<evidence type="ECO:0000313" key="3">
    <source>
        <dbReference type="Proteomes" id="UP000218272"/>
    </source>
</evidence>
<name>A0A1E1F872_9SPHN</name>
<gene>
    <name evidence="2" type="ORF">SCLO_3000480</name>
</gene>
<dbReference type="AlphaFoldDB" id="A0A1E1F872"/>
<dbReference type="Pfam" id="PF10604">
    <property type="entry name" value="Polyketide_cyc2"/>
    <property type="match status" value="1"/>
</dbReference>
<dbReference type="EMBL" id="AP017657">
    <property type="protein sequence ID" value="BAV66715.1"/>
    <property type="molecule type" value="Genomic_DNA"/>
</dbReference>